<evidence type="ECO:0000313" key="2">
    <source>
        <dbReference type="Proteomes" id="UP000007392"/>
    </source>
</evidence>
<organism evidence="1 2">
    <name type="scientific">Paenibacillus mucilaginosus K02</name>
    <dbReference type="NCBI Taxonomy" id="997761"/>
    <lineage>
        <taxon>Bacteria</taxon>
        <taxon>Bacillati</taxon>
        <taxon>Bacillota</taxon>
        <taxon>Bacilli</taxon>
        <taxon>Bacillales</taxon>
        <taxon>Paenibacillaceae</taxon>
        <taxon>Paenibacillus</taxon>
    </lineage>
</organism>
<dbReference type="EMBL" id="CP003422">
    <property type="protein sequence ID" value="AGN70772.1"/>
    <property type="molecule type" value="Genomic_DNA"/>
</dbReference>
<accession>R9UPL1</accession>
<proteinExistence type="predicted"/>
<evidence type="ECO:0000313" key="1">
    <source>
        <dbReference type="EMBL" id="AGN70772.1"/>
    </source>
</evidence>
<dbReference type="AlphaFoldDB" id="R9UPL1"/>
<gene>
    <name evidence="1" type="ORF">B2K_40035</name>
</gene>
<name>R9UPL1_9BACL</name>
<reference evidence="1 2" key="1">
    <citation type="submission" date="2013-06" db="EMBL/GenBank/DDBJ databases">
        <title>Complete genome sequence of Paenibacillus mucilaginosus K02.</title>
        <authorList>
            <person name="Xiao B."/>
            <person name="Sun L."/>
            <person name="Xiao L."/>
            <person name="Lian B."/>
        </authorList>
    </citation>
    <scope>NUCLEOTIDE SEQUENCE [LARGE SCALE GENOMIC DNA]</scope>
    <source>
        <strain evidence="1 2">K02</strain>
    </source>
</reference>
<dbReference type="Proteomes" id="UP000007392">
    <property type="component" value="Chromosome"/>
</dbReference>
<dbReference type="HOGENOM" id="CLU_3171079_0_0_9"/>
<sequence>MRVADAARYYRAMGFFALDASMTEQQFTKKFRDFHKNFGEEQDWNLY</sequence>
<protein>
    <submittedName>
        <fullName evidence="1">Uncharacterized protein</fullName>
    </submittedName>
</protein>
<dbReference type="KEGG" id="pmw:B2K_40035"/>